<organism evidence="2 3">
    <name type="scientific">Phycomyces blakesleeanus</name>
    <dbReference type="NCBI Taxonomy" id="4837"/>
    <lineage>
        <taxon>Eukaryota</taxon>
        <taxon>Fungi</taxon>
        <taxon>Fungi incertae sedis</taxon>
        <taxon>Mucoromycota</taxon>
        <taxon>Mucoromycotina</taxon>
        <taxon>Mucoromycetes</taxon>
        <taxon>Mucorales</taxon>
        <taxon>Phycomycetaceae</taxon>
        <taxon>Phycomyces</taxon>
    </lineage>
</organism>
<dbReference type="SUPFAM" id="SSF51735">
    <property type="entry name" value="NAD(P)-binding Rossmann-fold domains"/>
    <property type="match status" value="1"/>
</dbReference>
<accession>A0ABR3B3S9</accession>
<feature type="domain" description="Enoyl reductase (ER)" evidence="1">
    <location>
        <begin position="18"/>
        <end position="334"/>
    </location>
</feature>
<dbReference type="Gene3D" id="3.90.180.10">
    <property type="entry name" value="Medium-chain alcohol dehydrogenases, catalytic domain"/>
    <property type="match status" value="1"/>
</dbReference>
<sequence length="345" mass="36990">MQAIVLTATPSKEEYKYGMEIKELPLGSPKENEVTVKLQAAALNHRDVWILKGMYPGIKPDSVVGADGVGVITTNGIEERVLLNSGRGWDSDERGPEGKFGIIGLLPYIGTLAEAAVVNKNDLVKCPAHLTTAEAASVPLAGLTAYRAVFTKGQVRAGDHVLVTGIGGGVALFALQFAVAAGATVYVTSSSQDKINRAIKLGAKGGINYKDEKCIDKLKELLGSNLLSAVIDGAGGSMYGQYPKVMRTGGIISNYGQTVSGKGVSFSMMHVLKNIDIRGSTLGSRKEFREMVDFIDKHKIKPVVSFVWHGLSMASMDSAIEVMRRGDQFGKLVIEFDSQNRIQKL</sequence>
<gene>
    <name evidence="2" type="ORF">J3Q64DRAFT_1733672</name>
</gene>
<dbReference type="InterPro" id="IPR013149">
    <property type="entry name" value="ADH-like_C"/>
</dbReference>
<evidence type="ECO:0000313" key="3">
    <source>
        <dbReference type="Proteomes" id="UP001448207"/>
    </source>
</evidence>
<name>A0ABR3B3S9_PHYBL</name>
<dbReference type="Pfam" id="PF08240">
    <property type="entry name" value="ADH_N"/>
    <property type="match status" value="1"/>
</dbReference>
<dbReference type="InterPro" id="IPR013154">
    <property type="entry name" value="ADH-like_N"/>
</dbReference>
<dbReference type="PANTHER" id="PTHR45033">
    <property type="match status" value="1"/>
</dbReference>
<dbReference type="Proteomes" id="UP001448207">
    <property type="component" value="Unassembled WGS sequence"/>
</dbReference>
<evidence type="ECO:0000313" key="2">
    <source>
        <dbReference type="EMBL" id="KAL0087630.1"/>
    </source>
</evidence>
<dbReference type="PANTHER" id="PTHR45033:SF3">
    <property type="entry name" value="DEHYDROGENASE, PUTATIVE (AFU_ORTHOLOGUE AFUA_2G13270)-RELATED"/>
    <property type="match status" value="1"/>
</dbReference>
<reference evidence="2 3" key="1">
    <citation type="submission" date="2024-04" db="EMBL/GenBank/DDBJ databases">
        <title>Symmetric and asymmetric DNA N6-adenine methylation regulates different biological responses in Mucorales.</title>
        <authorList>
            <consortium name="Lawrence Berkeley National Laboratory"/>
            <person name="Lax C."/>
            <person name="Mondo S.J."/>
            <person name="Osorio-Concepcion M."/>
            <person name="Muszewska A."/>
            <person name="Corrochano-Luque M."/>
            <person name="Gutierrez G."/>
            <person name="Riley R."/>
            <person name="Lipzen A."/>
            <person name="Guo J."/>
            <person name="Hundley H."/>
            <person name="Amirebrahimi M."/>
            <person name="Ng V."/>
            <person name="Lorenzo-Gutierrez D."/>
            <person name="Binder U."/>
            <person name="Yang J."/>
            <person name="Song Y."/>
            <person name="Canovas D."/>
            <person name="Navarro E."/>
            <person name="Freitag M."/>
            <person name="Gabaldon T."/>
            <person name="Grigoriev I.V."/>
            <person name="Corrochano L.M."/>
            <person name="Nicolas F.E."/>
            <person name="Garre V."/>
        </authorList>
    </citation>
    <scope>NUCLEOTIDE SEQUENCE [LARGE SCALE GENOMIC DNA]</scope>
    <source>
        <strain evidence="2 3">L51</strain>
    </source>
</reference>
<dbReference type="InterPro" id="IPR011032">
    <property type="entry name" value="GroES-like_sf"/>
</dbReference>
<dbReference type="Gene3D" id="3.40.50.720">
    <property type="entry name" value="NAD(P)-binding Rossmann-like Domain"/>
    <property type="match status" value="1"/>
</dbReference>
<comment type="caution">
    <text evidence="2">The sequence shown here is derived from an EMBL/GenBank/DDBJ whole genome shotgun (WGS) entry which is preliminary data.</text>
</comment>
<dbReference type="SMART" id="SM00829">
    <property type="entry name" value="PKS_ER"/>
    <property type="match status" value="1"/>
</dbReference>
<protein>
    <recommendedName>
        <fullName evidence="1">Enoyl reductase (ER) domain-containing protein</fullName>
    </recommendedName>
</protein>
<proteinExistence type="predicted"/>
<dbReference type="InterPro" id="IPR020843">
    <property type="entry name" value="ER"/>
</dbReference>
<dbReference type="InterPro" id="IPR036291">
    <property type="entry name" value="NAD(P)-bd_dom_sf"/>
</dbReference>
<dbReference type="SUPFAM" id="SSF50129">
    <property type="entry name" value="GroES-like"/>
    <property type="match status" value="1"/>
</dbReference>
<dbReference type="EMBL" id="JBCLYO010000006">
    <property type="protein sequence ID" value="KAL0087630.1"/>
    <property type="molecule type" value="Genomic_DNA"/>
</dbReference>
<dbReference type="InterPro" id="IPR052711">
    <property type="entry name" value="Zinc_ADH-like"/>
</dbReference>
<keyword evidence="3" id="KW-1185">Reference proteome</keyword>
<dbReference type="Pfam" id="PF00107">
    <property type="entry name" value="ADH_zinc_N"/>
    <property type="match status" value="1"/>
</dbReference>
<evidence type="ECO:0000259" key="1">
    <source>
        <dbReference type="SMART" id="SM00829"/>
    </source>
</evidence>